<sequence>LTRLVYSLVTNSTMEDGTSMPVAIQWSPTTGGEIFLCCLLTLGRALEELTHTSQGGSMMCVR</sequence>
<reference evidence="1" key="2">
    <citation type="submission" date="2018-03" db="EMBL/GenBank/DDBJ databases">
        <title>The Triticum urartu genome reveals the dynamic nature of wheat genome evolution.</title>
        <authorList>
            <person name="Ling H."/>
            <person name="Ma B."/>
            <person name="Shi X."/>
            <person name="Liu H."/>
            <person name="Dong L."/>
            <person name="Sun H."/>
            <person name="Cao Y."/>
            <person name="Gao Q."/>
            <person name="Zheng S."/>
            <person name="Li Y."/>
            <person name="Yu Y."/>
            <person name="Du H."/>
            <person name="Qi M."/>
            <person name="Li Y."/>
            <person name="Yu H."/>
            <person name="Cui Y."/>
            <person name="Wang N."/>
            <person name="Chen C."/>
            <person name="Wu H."/>
            <person name="Zhao Y."/>
            <person name="Zhang J."/>
            <person name="Li Y."/>
            <person name="Zhou W."/>
            <person name="Zhang B."/>
            <person name="Hu W."/>
            <person name="Eijk M."/>
            <person name="Tang J."/>
            <person name="Witsenboer H."/>
            <person name="Zhao S."/>
            <person name="Li Z."/>
            <person name="Zhang A."/>
            <person name="Wang D."/>
            <person name="Liang C."/>
        </authorList>
    </citation>
    <scope>NUCLEOTIDE SEQUENCE [LARGE SCALE GENOMIC DNA]</scope>
    <source>
        <strain evidence="1">cv. G1812</strain>
    </source>
</reference>
<evidence type="ECO:0000313" key="1">
    <source>
        <dbReference type="EnsemblPlants" id="TuG1812G0100001470.01.T06"/>
    </source>
</evidence>
<reference evidence="2" key="1">
    <citation type="journal article" date="2013" name="Nature">
        <title>Draft genome of the wheat A-genome progenitor Triticum urartu.</title>
        <authorList>
            <person name="Ling H.Q."/>
            <person name="Zhao S."/>
            <person name="Liu D."/>
            <person name="Wang J."/>
            <person name="Sun H."/>
            <person name="Zhang C."/>
            <person name="Fan H."/>
            <person name="Li D."/>
            <person name="Dong L."/>
            <person name="Tao Y."/>
            <person name="Gao C."/>
            <person name="Wu H."/>
            <person name="Li Y."/>
            <person name="Cui Y."/>
            <person name="Guo X."/>
            <person name="Zheng S."/>
            <person name="Wang B."/>
            <person name="Yu K."/>
            <person name="Liang Q."/>
            <person name="Yang W."/>
            <person name="Lou X."/>
            <person name="Chen J."/>
            <person name="Feng M."/>
            <person name="Jian J."/>
            <person name="Zhang X."/>
            <person name="Luo G."/>
            <person name="Jiang Y."/>
            <person name="Liu J."/>
            <person name="Wang Z."/>
            <person name="Sha Y."/>
            <person name="Zhang B."/>
            <person name="Wu H."/>
            <person name="Tang D."/>
            <person name="Shen Q."/>
            <person name="Xue P."/>
            <person name="Zou S."/>
            <person name="Wang X."/>
            <person name="Liu X."/>
            <person name="Wang F."/>
            <person name="Yang Y."/>
            <person name="An X."/>
            <person name="Dong Z."/>
            <person name="Zhang K."/>
            <person name="Zhang X."/>
            <person name="Luo M.C."/>
            <person name="Dvorak J."/>
            <person name="Tong Y."/>
            <person name="Wang J."/>
            <person name="Yang H."/>
            <person name="Li Z."/>
            <person name="Wang D."/>
            <person name="Zhang A."/>
            <person name="Wang J."/>
        </authorList>
    </citation>
    <scope>NUCLEOTIDE SEQUENCE</scope>
    <source>
        <strain evidence="2">cv. G1812</strain>
    </source>
</reference>
<name>A0A8R7JZD4_TRIUA</name>
<dbReference type="EnsemblPlants" id="TuG1812G0100001470.01.T06">
    <property type="protein sequence ID" value="TuG1812G0100001470.01.T06"/>
    <property type="gene ID" value="TuG1812G0100001470.01"/>
</dbReference>
<evidence type="ECO:0000313" key="2">
    <source>
        <dbReference type="Proteomes" id="UP000015106"/>
    </source>
</evidence>
<organism evidence="1 2">
    <name type="scientific">Triticum urartu</name>
    <name type="common">Red wild einkorn</name>
    <name type="synonym">Crithodium urartu</name>
    <dbReference type="NCBI Taxonomy" id="4572"/>
    <lineage>
        <taxon>Eukaryota</taxon>
        <taxon>Viridiplantae</taxon>
        <taxon>Streptophyta</taxon>
        <taxon>Embryophyta</taxon>
        <taxon>Tracheophyta</taxon>
        <taxon>Spermatophyta</taxon>
        <taxon>Magnoliopsida</taxon>
        <taxon>Liliopsida</taxon>
        <taxon>Poales</taxon>
        <taxon>Poaceae</taxon>
        <taxon>BOP clade</taxon>
        <taxon>Pooideae</taxon>
        <taxon>Triticodae</taxon>
        <taxon>Triticeae</taxon>
        <taxon>Triticinae</taxon>
        <taxon>Triticum</taxon>
    </lineage>
</organism>
<dbReference type="Proteomes" id="UP000015106">
    <property type="component" value="Chromosome 1"/>
</dbReference>
<dbReference type="Gramene" id="TuG1812G0100001470.01.T06">
    <property type="protein sequence ID" value="TuG1812G0100001470.01.T06"/>
    <property type="gene ID" value="TuG1812G0100001470.01"/>
</dbReference>
<accession>A0A8R7JZD4</accession>
<keyword evidence="2" id="KW-1185">Reference proteome</keyword>
<protein>
    <submittedName>
        <fullName evidence="1">Uncharacterized protein</fullName>
    </submittedName>
</protein>
<proteinExistence type="predicted"/>
<dbReference type="AlphaFoldDB" id="A0A8R7JZD4"/>
<reference evidence="1" key="3">
    <citation type="submission" date="2022-06" db="UniProtKB">
        <authorList>
            <consortium name="EnsemblPlants"/>
        </authorList>
    </citation>
    <scope>IDENTIFICATION</scope>
</reference>